<dbReference type="PANTHER" id="PTHR43761:SF1">
    <property type="entry name" value="D-ISOMER SPECIFIC 2-HYDROXYACID DEHYDROGENASE CATALYTIC DOMAIN-CONTAINING PROTEIN-RELATED"/>
    <property type="match status" value="1"/>
</dbReference>
<protein>
    <submittedName>
        <fullName evidence="7">Glycerate dehydrogenase</fullName>
    </submittedName>
</protein>
<dbReference type="GO" id="GO:0051287">
    <property type="term" value="F:NAD binding"/>
    <property type="evidence" value="ECO:0007669"/>
    <property type="project" value="InterPro"/>
</dbReference>
<dbReference type="InterPro" id="IPR050418">
    <property type="entry name" value="D-iso_2-hydroxyacid_DH_PdxB"/>
</dbReference>
<dbReference type="InterPro" id="IPR036291">
    <property type="entry name" value="NAD(P)-bd_dom_sf"/>
</dbReference>
<dbReference type="Pfam" id="PF02826">
    <property type="entry name" value="2-Hacid_dh_C"/>
    <property type="match status" value="1"/>
</dbReference>
<dbReference type="InterPro" id="IPR029753">
    <property type="entry name" value="D-isomer_DH_CS"/>
</dbReference>
<dbReference type="PROSITE" id="PS00670">
    <property type="entry name" value="D_2_HYDROXYACID_DH_2"/>
    <property type="match status" value="1"/>
</dbReference>
<dbReference type="InterPro" id="IPR006140">
    <property type="entry name" value="D-isomer_DH_NAD-bd"/>
</dbReference>
<dbReference type="CDD" id="cd12162">
    <property type="entry name" value="2-Hacid_dh_4"/>
    <property type="match status" value="1"/>
</dbReference>
<dbReference type="SUPFAM" id="SSF51735">
    <property type="entry name" value="NAD(P)-binding Rossmann-fold domains"/>
    <property type="match status" value="1"/>
</dbReference>
<dbReference type="RefSeq" id="WP_057736583.1">
    <property type="nucleotide sequence ID" value="NZ_AZEG01000008.1"/>
</dbReference>
<dbReference type="InterPro" id="IPR006139">
    <property type="entry name" value="D-isomer_2_OHA_DH_cat_dom"/>
</dbReference>
<dbReference type="Pfam" id="PF00389">
    <property type="entry name" value="2-Hacid_dh"/>
    <property type="match status" value="1"/>
</dbReference>
<evidence type="ECO:0000256" key="3">
    <source>
        <dbReference type="ARBA" id="ARBA00023027"/>
    </source>
</evidence>
<dbReference type="PANTHER" id="PTHR43761">
    <property type="entry name" value="D-ISOMER SPECIFIC 2-HYDROXYACID DEHYDROGENASE FAMILY PROTEIN (AFU_ORTHOLOGUE AFUA_1G13630)"/>
    <property type="match status" value="1"/>
</dbReference>
<dbReference type="GO" id="GO:0016616">
    <property type="term" value="F:oxidoreductase activity, acting on the CH-OH group of donors, NAD or NADP as acceptor"/>
    <property type="evidence" value="ECO:0007669"/>
    <property type="project" value="InterPro"/>
</dbReference>
<proteinExistence type="inferred from homology"/>
<feature type="domain" description="D-isomer specific 2-hydroxyacid dehydrogenase NAD-binding" evidence="6">
    <location>
        <begin position="110"/>
        <end position="289"/>
    </location>
</feature>
<evidence type="ECO:0000313" key="8">
    <source>
        <dbReference type="Proteomes" id="UP000051155"/>
    </source>
</evidence>
<name>A0A0R1PZJ3_9LACO</name>
<gene>
    <name evidence="7" type="ORF">FD20_GL002451</name>
</gene>
<keyword evidence="2 4" id="KW-0560">Oxidoreductase</keyword>
<evidence type="ECO:0000259" key="5">
    <source>
        <dbReference type="Pfam" id="PF00389"/>
    </source>
</evidence>
<reference evidence="7 8" key="1">
    <citation type="journal article" date="2015" name="Genome Announc.">
        <title>Expanding the biotechnology potential of lactobacilli through comparative genomics of 213 strains and associated genera.</title>
        <authorList>
            <person name="Sun Z."/>
            <person name="Harris H.M."/>
            <person name="McCann A."/>
            <person name="Guo C."/>
            <person name="Argimon S."/>
            <person name="Zhang W."/>
            <person name="Yang X."/>
            <person name="Jeffery I.B."/>
            <person name="Cooney J.C."/>
            <person name="Kagawa T.F."/>
            <person name="Liu W."/>
            <person name="Song Y."/>
            <person name="Salvetti E."/>
            <person name="Wrobel A."/>
            <person name="Rasinkangas P."/>
            <person name="Parkhill J."/>
            <person name="Rea M.C."/>
            <person name="O'Sullivan O."/>
            <person name="Ritari J."/>
            <person name="Douillard F.P."/>
            <person name="Paul Ross R."/>
            <person name="Yang R."/>
            <person name="Briner A.E."/>
            <person name="Felis G.E."/>
            <person name="de Vos W.M."/>
            <person name="Barrangou R."/>
            <person name="Klaenhammer T.R."/>
            <person name="Caufield P.W."/>
            <person name="Cui Y."/>
            <person name="Zhang H."/>
            <person name="O'Toole P.W."/>
        </authorList>
    </citation>
    <scope>NUCLEOTIDE SEQUENCE [LARGE SCALE GENOMIC DNA]</scope>
    <source>
        <strain evidence="7 8">DSM 19971</strain>
    </source>
</reference>
<dbReference type="SUPFAM" id="SSF52283">
    <property type="entry name" value="Formate/glycerate dehydrogenase catalytic domain-like"/>
    <property type="match status" value="1"/>
</dbReference>
<evidence type="ECO:0000259" key="6">
    <source>
        <dbReference type="Pfam" id="PF02826"/>
    </source>
</evidence>
<comment type="caution">
    <text evidence="7">The sequence shown here is derived from an EMBL/GenBank/DDBJ whole genome shotgun (WGS) entry which is preliminary data.</text>
</comment>
<dbReference type="Gene3D" id="3.40.50.720">
    <property type="entry name" value="NAD(P)-binding Rossmann-like Domain"/>
    <property type="match status" value="2"/>
</dbReference>
<dbReference type="EMBL" id="AZEG01000008">
    <property type="protein sequence ID" value="KRL37913.1"/>
    <property type="molecule type" value="Genomic_DNA"/>
</dbReference>
<feature type="domain" description="D-isomer specific 2-hydroxyacid dehydrogenase catalytic" evidence="5">
    <location>
        <begin position="19"/>
        <end position="320"/>
    </location>
</feature>
<dbReference type="AlphaFoldDB" id="A0A0R1PZJ3"/>
<dbReference type="STRING" id="1423812.FD20_GL002451"/>
<organism evidence="7 8">
    <name type="scientific">Liquorilactobacillus uvarum DSM 19971</name>
    <dbReference type="NCBI Taxonomy" id="1423812"/>
    <lineage>
        <taxon>Bacteria</taxon>
        <taxon>Bacillati</taxon>
        <taxon>Bacillota</taxon>
        <taxon>Bacilli</taxon>
        <taxon>Lactobacillales</taxon>
        <taxon>Lactobacillaceae</taxon>
        <taxon>Liquorilactobacillus</taxon>
    </lineage>
</organism>
<evidence type="ECO:0000256" key="1">
    <source>
        <dbReference type="ARBA" id="ARBA00005854"/>
    </source>
</evidence>
<evidence type="ECO:0000256" key="4">
    <source>
        <dbReference type="RuleBase" id="RU003719"/>
    </source>
</evidence>
<sequence length="322" mass="35406">MKLVVLDGYALNPGDLSWKEFEKLGDLKVYARTSYTDESEILERIGNAEIIFTNKTPISRQIIEKAPSLKYIGVLATGYNVIDVEAANENGVTVTNIPAYGTEAVAQATFALLLEITNQVGLHNRAVHENEWQRSPDFTFWKTPLIELAGKTFGLIGFGRIAQATAQIAHAMGMKVIFYNHRPKKVDIDWVKQVTLDNLLMQADVISLHIPQTRSTSGFIDQKKISKMKDGVILLNTARGGLLNEKEVAAALNSGKISAVGVDVVSSEPIQTDNPLLSAPNCFITPHIAWAPVETRQRLLKICLDNITAFLAGNTKNAVNHQ</sequence>
<keyword evidence="3" id="KW-0520">NAD</keyword>
<dbReference type="PATRIC" id="fig|1423812.3.peg.2605"/>
<dbReference type="OrthoDB" id="9805416at2"/>
<keyword evidence="8" id="KW-1185">Reference proteome</keyword>
<dbReference type="Proteomes" id="UP000051155">
    <property type="component" value="Unassembled WGS sequence"/>
</dbReference>
<comment type="similarity">
    <text evidence="1 4">Belongs to the D-isomer specific 2-hydroxyacid dehydrogenase family.</text>
</comment>
<evidence type="ECO:0000256" key="2">
    <source>
        <dbReference type="ARBA" id="ARBA00023002"/>
    </source>
</evidence>
<dbReference type="PROSITE" id="PS00671">
    <property type="entry name" value="D_2_HYDROXYACID_DH_3"/>
    <property type="match status" value="1"/>
</dbReference>
<accession>A0A0R1PZJ3</accession>
<evidence type="ECO:0000313" key="7">
    <source>
        <dbReference type="EMBL" id="KRL37913.1"/>
    </source>
</evidence>